<evidence type="ECO:0000259" key="2">
    <source>
        <dbReference type="Pfam" id="PF01548"/>
    </source>
</evidence>
<evidence type="ECO:0000313" key="3">
    <source>
        <dbReference type="EMBL" id="QHK20545.1"/>
    </source>
</evidence>
<dbReference type="Pfam" id="PF01548">
    <property type="entry name" value="DEDD_Tnp_IS110"/>
    <property type="match status" value="1"/>
</dbReference>
<dbReference type="GO" id="GO:0006313">
    <property type="term" value="P:DNA transposition"/>
    <property type="evidence" value="ECO:0007669"/>
    <property type="project" value="InterPro"/>
</dbReference>
<name>A0A6P1NIT8_9MICC</name>
<protein>
    <submittedName>
        <fullName evidence="3">Transposase</fullName>
    </submittedName>
</protein>
<keyword evidence="4" id="KW-1185">Reference proteome</keyword>
<dbReference type="InterPro" id="IPR002525">
    <property type="entry name" value="Transp_IS110-like_N"/>
</dbReference>
<dbReference type="GO" id="GO:0003677">
    <property type="term" value="F:DNA binding"/>
    <property type="evidence" value="ECO:0007669"/>
    <property type="project" value="InterPro"/>
</dbReference>
<evidence type="ECO:0000256" key="1">
    <source>
        <dbReference type="SAM" id="MobiDB-lite"/>
    </source>
</evidence>
<sequence length="86" mass="9119">MAAPLTTTQPIIVAGVDAHKDTHHAGVLDGNGVRLAYRKFPAILAGYQDLLDWIATFGIPDRVGIESTGSFASGPSGRVQRPCRMS</sequence>
<dbReference type="GO" id="GO:0004803">
    <property type="term" value="F:transposase activity"/>
    <property type="evidence" value="ECO:0007669"/>
    <property type="project" value="InterPro"/>
</dbReference>
<gene>
    <name evidence="3" type="ORF">GU243_13290</name>
</gene>
<feature type="domain" description="Transposase IS110-like N-terminal" evidence="2">
    <location>
        <begin position="14"/>
        <end position="72"/>
    </location>
</feature>
<accession>A0A6P1NIT8</accession>
<proteinExistence type="predicted"/>
<dbReference type="Proteomes" id="UP000464186">
    <property type="component" value="Chromosome"/>
</dbReference>
<dbReference type="KEGG" id="psey:GU243_13290"/>
<organism evidence="3 4">
    <name type="scientific">Pseudarthrobacter psychrotolerans</name>
    <dbReference type="NCBI Taxonomy" id="2697569"/>
    <lineage>
        <taxon>Bacteria</taxon>
        <taxon>Bacillati</taxon>
        <taxon>Actinomycetota</taxon>
        <taxon>Actinomycetes</taxon>
        <taxon>Micrococcales</taxon>
        <taxon>Micrococcaceae</taxon>
        <taxon>Pseudarthrobacter</taxon>
    </lineage>
</organism>
<reference evidence="3 4" key="1">
    <citation type="submission" date="2020-01" db="EMBL/GenBank/DDBJ databases">
        <title>Pseudarthrobacter psychrotolerans sp. nov., isolated from antarctic soil.</title>
        <authorList>
            <person name="Shin Y."/>
            <person name="Park W."/>
        </authorList>
    </citation>
    <scope>NUCLEOTIDE SEQUENCE [LARGE SCALE GENOMIC DNA]</scope>
    <source>
        <strain evidence="3 4">YJ56</strain>
    </source>
</reference>
<feature type="region of interest" description="Disordered" evidence="1">
    <location>
        <begin position="67"/>
        <end position="86"/>
    </location>
</feature>
<evidence type="ECO:0000313" key="4">
    <source>
        <dbReference type="Proteomes" id="UP000464186"/>
    </source>
</evidence>
<dbReference type="EMBL" id="CP047898">
    <property type="protein sequence ID" value="QHK20545.1"/>
    <property type="molecule type" value="Genomic_DNA"/>
</dbReference>
<dbReference type="AlphaFoldDB" id="A0A6P1NIT8"/>